<accession>T1K5Z3</accession>
<dbReference type="HOGENOM" id="CLU_110861_0_0_1"/>
<proteinExistence type="predicted"/>
<dbReference type="OrthoDB" id="10394127at2759"/>
<evidence type="ECO:0000313" key="3">
    <source>
        <dbReference type="Proteomes" id="UP000015104"/>
    </source>
</evidence>
<dbReference type="OMA" id="NMRRLIK"/>
<organism evidence="2 3">
    <name type="scientific">Tetranychus urticae</name>
    <name type="common">Two-spotted spider mite</name>
    <dbReference type="NCBI Taxonomy" id="32264"/>
    <lineage>
        <taxon>Eukaryota</taxon>
        <taxon>Metazoa</taxon>
        <taxon>Ecdysozoa</taxon>
        <taxon>Arthropoda</taxon>
        <taxon>Chelicerata</taxon>
        <taxon>Arachnida</taxon>
        <taxon>Acari</taxon>
        <taxon>Acariformes</taxon>
        <taxon>Trombidiformes</taxon>
        <taxon>Prostigmata</taxon>
        <taxon>Eleutherengona</taxon>
        <taxon>Raphignathae</taxon>
        <taxon>Tetranychoidea</taxon>
        <taxon>Tetranychidae</taxon>
        <taxon>Tetranychus</taxon>
    </lineage>
</organism>
<dbReference type="Proteomes" id="UP000015104">
    <property type="component" value="Unassembled WGS sequence"/>
</dbReference>
<name>T1K5Z3_TETUR</name>
<dbReference type="AlphaFoldDB" id="T1K5Z3"/>
<dbReference type="KEGG" id="tut:107360258"/>
<dbReference type="EnsemblMetazoa" id="tetur05g08040.1">
    <property type="protein sequence ID" value="tetur05g08040.1"/>
    <property type="gene ID" value="tetur05g08040"/>
</dbReference>
<sequence length="217" mass="24101">MILPKMVSLTIFLVLPAFLLVNGQTSVTPAPTSAVATSAPLTPAVSPSSGSFLQQICLNVEEYRSMFTSILSDNSIFSRDIIARVITWVDWFYNTYNRYKWVIDFALGAMTTLSVFLPGGPLIPIISKVVISIAMDSNMRRLIKEITYEVWTMIPPSGSEQYNVAMENSMVIVRQIAAPTAKLFKRSVENTNWSAIIGSLSQRLADLQRDVLANKPF</sequence>
<gene>
    <name evidence="2" type="primary">107360258</name>
</gene>
<evidence type="ECO:0000256" key="1">
    <source>
        <dbReference type="SAM" id="SignalP"/>
    </source>
</evidence>
<feature type="signal peptide" evidence="1">
    <location>
        <begin position="1"/>
        <end position="23"/>
    </location>
</feature>
<reference evidence="3" key="1">
    <citation type="submission" date="2011-08" db="EMBL/GenBank/DDBJ databases">
        <authorList>
            <person name="Rombauts S."/>
        </authorList>
    </citation>
    <scope>NUCLEOTIDE SEQUENCE</scope>
    <source>
        <strain evidence="3">London</strain>
    </source>
</reference>
<keyword evidence="3" id="KW-1185">Reference proteome</keyword>
<reference evidence="2" key="2">
    <citation type="submission" date="2015-06" db="UniProtKB">
        <authorList>
            <consortium name="EnsemblMetazoa"/>
        </authorList>
    </citation>
    <scope>IDENTIFICATION</scope>
</reference>
<keyword evidence="1" id="KW-0732">Signal</keyword>
<evidence type="ECO:0000313" key="2">
    <source>
        <dbReference type="EnsemblMetazoa" id="tetur05g08040.1"/>
    </source>
</evidence>
<protein>
    <submittedName>
        <fullName evidence="2">Uncharacterized protein</fullName>
    </submittedName>
</protein>
<dbReference type="EMBL" id="CAEY01001591">
    <property type="status" value="NOT_ANNOTATED_CDS"/>
    <property type="molecule type" value="Genomic_DNA"/>
</dbReference>
<feature type="chain" id="PRO_5004591139" evidence="1">
    <location>
        <begin position="24"/>
        <end position="217"/>
    </location>
</feature>